<dbReference type="STRING" id="683125.SAMN05660206_11294"/>
<proteinExistence type="predicted"/>
<gene>
    <name evidence="1" type="ORF">SAMN05660206_11294</name>
</gene>
<organism evidence="1 2">
    <name type="scientific">Sphingobacterium wenxiniae</name>
    <dbReference type="NCBI Taxonomy" id="683125"/>
    <lineage>
        <taxon>Bacteria</taxon>
        <taxon>Pseudomonadati</taxon>
        <taxon>Bacteroidota</taxon>
        <taxon>Sphingobacteriia</taxon>
        <taxon>Sphingobacteriales</taxon>
        <taxon>Sphingobacteriaceae</taxon>
        <taxon>Sphingobacterium</taxon>
    </lineage>
</organism>
<evidence type="ECO:0000313" key="1">
    <source>
        <dbReference type="EMBL" id="SFT11147.1"/>
    </source>
</evidence>
<reference evidence="1 2" key="1">
    <citation type="submission" date="2016-10" db="EMBL/GenBank/DDBJ databases">
        <authorList>
            <person name="de Groot N.N."/>
        </authorList>
    </citation>
    <scope>NUCLEOTIDE SEQUENCE [LARGE SCALE GENOMIC DNA]</scope>
    <source>
        <strain evidence="1 2">DSM 22789</strain>
    </source>
</reference>
<evidence type="ECO:0008006" key="3">
    <source>
        <dbReference type="Google" id="ProtNLM"/>
    </source>
</evidence>
<keyword evidence="2" id="KW-1185">Reference proteome</keyword>
<accession>A0A1I6VBU2</accession>
<protein>
    <recommendedName>
        <fullName evidence="3">DUF3857 domain-containing protein</fullName>
    </recommendedName>
</protein>
<dbReference type="Proteomes" id="UP000198785">
    <property type="component" value="Unassembled WGS sequence"/>
</dbReference>
<name>A0A1I6VBU2_9SPHI</name>
<dbReference type="AlphaFoldDB" id="A0A1I6VBU2"/>
<dbReference type="Gene3D" id="3.10.620.30">
    <property type="match status" value="1"/>
</dbReference>
<sequence length="712" mass="82884">MKKSTDERKDNSYTMFLRISHDISSCMILIKSLFLAKSVILIFMEEIENKYSIEAPAAWAPQLSDEDILEKIKESDFSQQQYDDGKDFCYFLRKIEYTDDTQNAEYNCMAYSVQQPGTLEFASVNEYVLYTSERIVFHRIAVLRDGVLLDKLADTKFKVLDNENQSIDGVINSSKKVNITIKDVRLHDILIVEDTRVLTFTEKDFLRKELIKYMWFSPDVYWAYGSYEFDFVNQRTKPISYKKMFFRDEEGNLQPDETGTLAPGECYSMKLENFNNGVDVNREVYPFIDFATAHSYEELVDFVHPYYQTAVSTKPLAEYAADLVQKLDALEELETKIAFGIEYVQNNVRYIYNEEEMHGHRPQDPWVTFEFKQGDCKAKTVLMKCVLDYLGVDSEIILVNYNADFYLNYYLPSLFNFNHVILKINHNGNSYFEDATYRDEYGTLGNRSFISFLNYLPIKPQATLQQRESFTYPDFAIYDDILLDVKENVGYITVKTTYRYGRANSTRRYFKNTNKKAIVDNMNNFAFACLDMVEGENSSDKRQLFKNAEMNIVEDDKVNNIVVTEYKASVDSPYYVGTGGHKYLKFYDSNIVKQHLKDYVHKDITHWQVFDSEKYRVTIRTDKPIKMDDEYTNKQLNLDYQHFKYSLKKKVDKYGATADIEFIPLCNVEVPVAEVADLREKYAAVGKSAYGLGVSMAKPGLWDSIKGIFGGK</sequence>
<dbReference type="EMBL" id="FOZZ01000012">
    <property type="protein sequence ID" value="SFT11147.1"/>
    <property type="molecule type" value="Genomic_DNA"/>
</dbReference>
<evidence type="ECO:0000313" key="2">
    <source>
        <dbReference type="Proteomes" id="UP000198785"/>
    </source>
</evidence>